<comment type="caution">
    <text evidence="2">The sequence shown here is derived from an EMBL/GenBank/DDBJ whole genome shotgun (WGS) entry which is preliminary data.</text>
</comment>
<dbReference type="PANTHER" id="PTHR43798">
    <property type="entry name" value="MONOACYLGLYCEROL LIPASE"/>
    <property type="match status" value="1"/>
</dbReference>
<proteinExistence type="predicted"/>
<evidence type="ECO:0000313" key="3">
    <source>
        <dbReference type="Proteomes" id="UP000238356"/>
    </source>
</evidence>
<dbReference type="Gene3D" id="3.40.50.1820">
    <property type="entry name" value="alpha/beta hydrolase"/>
    <property type="match status" value="1"/>
</dbReference>
<dbReference type="Proteomes" id="UP000238356">
    <property type="component" value="Unassembled WGS sequence"/>
</dbReference>
<dbReference type="Pfam" id="PF00561">
    <property type="entry name" value="Abhydrolase_1"/>
    <property type="match status" value="1"/>
</dbReference>
<dbReference type="InterPro" id="IPR029058">
    <property type="entry name" value="AB_hydrolase_fold"/>
</dbReference>
<gene>
    <name evidence="2" type="ORF">C5F51_33380</name>
</gene>
<dbReference type="InterPro" id="IPR000073">
    <property type="entry name" value="AB_hydrolase_1"/>
</dbReference>
<evidence type="ECO:0000313" key="2">
    <source>
        <dbReference type="EMBL" id="PPJ21587.1"/>
    </source>
</evidence>
<feature type="non-terminal residue" evidence="2">
    <location>
        <position position="121"/>
    </location>
</feature>
<dbReference type="SUPFAM" id="SSF53474">
    <property type="entry name" value="alpha/beta-Hydrolases"/>
    <property type="match status" value="1"/>
</dbReference>
<keyword evidence="2" id="KW-0378">Hydrolase</keyword>
<organism evidence="2 3">
    <name type="scientific">Nocardia nova</name>
    <dbReference type="NCBI Taxonomy" id="37330"/>
    <lineage>
        <taxon>Bacteria</taxon>
        <taxon>Bacillati</taxon>
        <taxon>Actinomycetota</taxon>
        <taxon>Actinomycetes</taxon>
        <taxon>Mycobacteriales</taxon>
        <taxon>Nocardiaceae</taxon>
        <taxon>Nocardia</taxon>
    </lineage>
</organism>
<dbReference type="GO" id="GO:0016020">
    <property type="term" value="C:membrane"/>
    <property type="evidence" value="ECO:0007669"/>
    <property type="project" value="TreeGrafter"/>
</dbReference>
<protein>
    <submittedName>
        <fullName evidence="2">Alpha/beta hydrolase</fullName>
    </submittedName>
</protein>
<dbReference type="PRINTS" id="PR00111">
    <property type="entry name" value="ABHYDROLASE"/>
</dbReference>
<dbReference type="AlphaFoldDB" id="A0A2S5ZVV8"/>
<feature type="domain" description="AB hydrolase-1" evidence="1">
    <location>
        <begin position="15"/>
        <end position="109"/>
    </location>
</feature>
<sequence length="121" mass="12815">MMTLHVRDYGGDGVPLVLLHGAGRSLADWDAAATHLLGAGHRVVAVDLPGHGRSPDIAPWSVRTVVRRVAEALDAHRVGEPVVVGHSLGGLVAVEYARACRVRAAVNLDGFWCCLLYTSDA</sequence>
<dbReference type="GO" id="GO:0016787">
    <property type="term" value="F:hydrolase activity"/>
    <property type="evidence" value="ECO:0007669"/>
    <property type="project" value="UniProtKB-KW"/>
</dbReference>
<keyword evidence="3" id="KW-1185">Reference proteome</keyword>
<accession>A0A2S5ZVV8</accession>
<dbReference type="PANTHER" id="PTHR43798:SF33">
    <property type="entry name" value="HYDROLASE, PUTATIVE (AFU_ORTHOLOGUE AFUA_2G14860)-RELATED"/>
    <property type="match status" value="1"/>
</dbReference>
<reference evidence="2 3" key="1">
    <citation type="submission" date="2018-02" db="EMBL/GenBank/DDBJ databases">
        <title>8 Nocardia nova and 1 Nocardia cyriacigeorgica strain used for evolution to TMP-SMX.</title>
        <authorList>
            <person name="Mehta H."/>
            <person name="Weng J."/>
            <person name="Shamoo Y."/>
        </authorList>
    </citation>
    <scope>NUCLEOTIDE SEQUENCE [LARGE SCALE GENOMIC DNA]</scope>
    <source>
        <strain evidence="2 3">BAA2227</strain>
    </source>
</reference>
<dbReference type="EMBL" id="PSZD01000036">
    <property type="protein sequence ID" value="PPJ21587.1"/>
    <property type="molecule type" value="Genomic_DNA"/>
</dbReference>
<name>A0A2S5ZVV8_9NOCA</name>
<dbReference type="InterPro" id="IPR050266">
    <property type="entry name" value="AB_hydrolase_sf"/>
</dbReference>
<evidence type="ECO:0000259" key="1">
    <source>
        <dbReference type="Pfam" id="PF00561"/>
    </source>
</evidence>